<comment type="caution">
    <text evidence="2">The sequence shown here is derived from an EMBL/GenBank/DDBJ whole genome shotgun (WGS) entry which is preliminary data.</text>
</comment>
<dbReference type="Proteomes" id="UP000600565">
    <property type="component" value="Unassembled WGS sequence"/>
</dbReference>
<keyword evidence="3" id="KW-1185">Reference proteome</keyword>
<feature type="transmembrane region" description="Helical" evidence="1">
    <location>
        <begin position="74"/>
        <end position="96"/>
    </location>
</feature>
<protein>
    <recommendedName>
        <fullName evidence="4">Integral membrane protein</fullName>
    </recommendedName>
</protein>
<organism evidence="2 3">
    <name type="scientific">Solibacillus merdavium</name>
    <dbReference type="NCBI Taxonomy" id="2762218"/>
    <lineage>
        <taxon>Bacteria</taxon>
        <taxon>Bacillati</taxon>
        <taxon>Bacillota</taxon>
        <taxon>Bacilli</taxon>
        <taxon>Bacillales</taxon>
        <taxon>Caryophanaceae</taxon>
        <taxon>Solibacillus</taxon>
    </lineage>
</organism>
<proteinExistence type="predicted"/>
<keyword evidence="1" id="KW-1133">Transmembrane helix</keyword>
<accession>A0ABR8XNB2</accession>
<evidence type="ECO:0000256" key="1">
    <source>
        <dbReference type="SAM" id="Phobius"/>
    </source>
</evidence>
<keyword evidence="1" id="KW-0472">Membrane</keyword>
<gene>
    <name evidence="2" type="ORF">H9632_10065</name>
</gene>
<evidence type="ECO:0008006" key="4">
    <source>
        <dbReference type="Google" id="ProtNLM"/>
    </source>
</evidence>
<feature type="transmembrane region" description="Helical" evidence="1">
    <location>
        <begin position="7"/>
        <end position="25"/>
    </location>
</feature>
<name>A0ABR8XNB2_9BACL</name>
<reference evidence="2 3" key="1">
    <citation type="submission" date="2020-08" db="EMBL/GenBank/DDBJ databases">
        <title>A Genomic Blueprint of the Chicken Gut Microbiome.</title>
        <authorList>
            <person name="Gilroy R."/>
            <person name="Ravi A."/>
            <person name="Getino M."/>
            <person name="Pursley I."/>
            <person name="Horton D.L."/>
            <person name="Alikhan N.-F."/>
            <person name="Baker D."/>
            <person name="Gharbi K."/>
            <person name="Hall N."/>
            <person name="Watson M."/>
            <person name="Adriaenssens E.M."/>
            <person name="Foster-Nyarko E."/>
            <person name="Jarju S."/>
            <person name="Secka A."/>
            <person name="Antonio M."/>
            <person name="Oren A."/>
            <person name="Chaudhuri R."/>
            <person name="La Ragione R.M."/>
            <person name="Hildebrand F."/>
            <person name="Pallen M.J."/>
        </authorList>
    </citation>
    <scope>NUCLEOTIDE SEQUENCE [LARGE SCALE GENOMIC DNA]</scope>
    <source>
        <strain evidence="2 3">Sa1YVA6</strain>
    </source>
</reference>
<dbReference type="EMBL" id="JACSPW010000008">
    <property type="protein sequence ID" value="MBD8033415.1"/>
    <property type="molecule type" value="Genomic_DNA"/>
</dbReference>
<feature type="transmembrane region" description="Helical" evidence="1">
    <location>
        <begin position="37"/>
        <end position="62"/>
    </location>
</feature>
<sequence length="102" mass="11363">MICFIGYFCHLLSELFMGMLLFIAADAPPGDISNSGRLFYIAFYTLGSLLVQFVYSVIHWTIASLLKIPFPKRLVILLNIVVGILIAGSLIFNFIINNGSFL</sequence>
<evidence type="ECO:0000313" key="2">
    <source>
        <dbReference type="EMBL" id="MBD8033415.1"/>
    </source>
</evidence>
<keyword evidence="1" id="KW-0812">Transmembrane</keyword>
<evidence type="ECO:0000313" key="3">
    <source>
        <dbReference type="Proteomes" id="UP000600565"/>
    </source>
</evidence>